<evidence type="ECO:0000313" key="4">
    <source>
        <dbReference type="Proteomes" id="UP000233837"/>
    </source>
</evidence>
<feature type="region of interest" description="Disordered" evidence="1">
    <location>
        <begin position="152"/>
        <end position="270"/>
    </location>
</feature>
<feature type="compositionally biased region" description="Polar residues" evidence="1">
    <location>
        <begin position="186"/>
        <end position="198"/>
    </location>
</feature>
<feature type="region of interest" description="Disordered" evidence="1">
    <location>
        <begin position="289"/>
        <end position="309"/>
    </location>
</feature>
<sequence>MTRGGGLRSPPPNGGLGKGGGGKERKQGNRWQVLAIEEADDGAAAVSAKKTELPSRSPGISRFSASSVKGTAPLRIWEQKGTNPTGSARLGKENTQRPIKIAGLNGSGMDAGVVSVTKFNGHDGMFALGLSSYTVKPAAVWELILKTIGMSPPAGCARNGRSAQAMEERMSRNRYESSMDADADQFQDSFPNKGSLTAKSAVDTESEQETHSEQETCLGGAIEDSSCRLDRGSSDMENDRLEVSDREARSDMEESGKASDSHSDMEDDQRGEIEQLESLPAKIASLADQDDAAKSGLPHEDSARVSSVCGSDGDNQMLEMDCAMGESVSERIRCEHPPDQATSSQCATGIRSQGVCGFDPKAQKSAWLQPLPTQAPNSMTNGVPKKPFAWSKLQNVPLSRLSRDQWVASDGLCIEPELDSVNDNILKLDKALVAKLLGRRIYFNYLLSKLKRRWYHFGDFEVITITPNTFICLFQSHEARDAVLSSGPWIIAGNIIGMDKWSPSCSPNSLHGLHSPIWIRLTQLPLIYWDINNITRIANALGEPLWMDSHTSTWGKSSFAHICVWIDLSQKLLPGVWINGLHGRFFQRIEYEGLTNFCFDCGLVGHARVSCNTKSPTKDNSAKQNQDPQLAKALPKGPPVTDRPPKPSQLAQDGLYGYEDHEEGSLGSWNFVTRRRRNKPRAPIEQPANDQKKAVEPIPISQPSHDEAQRLEEI</sequence>
<feature type="compositionally biased region" description="Basic and acidic residues" evidence="1">
    <location>
        <begin position="166"/>
        <end position="177"/>
    </location>
</feature>
<feature type="compositionally biased region" description="Basic and acidic residues" evidence="1">
    <location>
        <begin position="291"/>
        <end position="303"/>
    </location>
</feature>
<name>A0A2I0XFD2_9ASPA</name>
<dbReference type="PANTHER" id="PTHR31286:SF99">
    <property type="entry name" value="DUF4283 DOMAIN-CONTAINING PROTEIN"/>
    <property type="match status" value="1"/>
</dbReference>
<dbReference type="Pfam" id="PF14111">
    <property type="entry name" value="DUF4283"/>
    <property type="match status" value="1"/>
</dbReference>
<feature type="region of interest" description="Disordered" evidence="1">
    <location>
        <begin position="613"/>
        <end position="714"/>
    </location>
</feature>
<dbReference type="InterPro" id="IPR040256">
    <property type="entry name" value="At4g02000-like"/>
</dbReference>
<reference evidence="3 4" key="1">
    <citation type="journal article" date="2016" name="Sci. Rep.">
        <title>The Dendrobium catenatum Lindl. genome sequence provides insights into polysaccharide synthase, floral development and adaptive evolution.</title>
        <authorList>
            <person name="Zhang G.Q."/>
            <person name="Xu Q."/>
            <person name="Bian C."/>
            <person name="Tsai W.C."/>
            <person name="Yeh C.M."/>
            <person name="Liu K.W."/>
            <person name="Yoshida K."/>
            <person name="Zhang L.S."/>
            <person name="Chang S.B."/>
            <person name="Chen F."/>
            <person name="Shi Y."/>
            <person name="Su Y.Y."/>
            <person name="Zhang Y.Q."/>
            <person name="Chen L.J."/>
            <person name="Yin Y."/>
            <person name="Lin M."/>
            <person name="Huang H."/>
            <person name="Deng H."/>
            <person name="Wang Z.W."/>
            <person name="Zhu S.L."/>
            <person name="Zhao X."/>
            <person name="Deng C."/>
            <person name="Niu S.C."/>
            <person name="Huang J."/>
            <person name="Wang M."/>
            <person name="Liu G.H."/>
            <person name="Yang H.J."/>
            <person name="Xiao X.J."/>
            <person name="Hsiao Y.Y."/>
            <person name="Wu W.L."/>
            <person name="Chen Y.Y."/>
            <person name="Mitsuda N."/>
            <person name="Ohme-Takagi M."/>
            <person name="Luo Y.B."/>
            <person name="Van de Peer Y."/>
            <person name="Liu Z.J."/>
        </authorList>
    </citation>
    <scope>NUCLEOTIDE SEQUENCE [LARGE SCALE GENOMIC DNA]</scope>
    <source>
        <tissue evidence="3">The whole plant</tissue>
    </source>
</reference>
<reference evidence="3 4" key="2">
    <citation type="journal article" date="2017" name="Nature">
        <title>The Apostasia genome and the evolution of orchids.</title>
        <authorList>
            <person name="Zhang G.Q."/>
            <person name="Liu K.W."/>
            <person name="Li Z."/>
            <person name="Lohaus R."/>
            <person name="Hsiao Y.Y."/>
            <person name="Niu S.C."/>
            <person name="Wang J.Y."/>
            <person name="Lin Y.C."/>
            <person name="Xu Q."/>
            <person name="Chen L.J."/>
            <person name="Yoshida K."/>
            <person name="Fujiwara S."/>
            <person name="Wang Z.W."/>
            <person name="Zhang Y.Q."/>
            <person name="Mitsuda N."/>
            <person name="Wang M."/>
            <person name="Liu G.H."/>
            <person name="Pecoraro L."/>
            <person name="Huang H.X."/>
            <person name="Xiao X.J."/>
            <person name="Lin M."/>
            <person name="Wu X.Y."/>
            <person name="Wu W.L."/>
            <person name="Chen Y.Y."/>
            <person name="Chang S.B."/>
            <person name="Sakamoto S."/>
            <person name="Ohme-Takagi M."/>
            <person name="Yagi M."/>
            <person name="Zeng S.J."/>
            <person name="Shen C.Y."/>
            <person name="Yeh C.M."/>
            <person name="Luo Y.B."/>
            <person name="Tsai W.C."/>
            <person name="Van de Peer Y."/>
            <person name="Liu Z.J."/>
        </authorList>
    </citation>
    <scope>NUCLEOTIDE SEQUENCE [LARGE SCALE GENOMIC DNA]</scope>
    <source>
        <tissue evidence="3">The whole plant</tissue>
    </source>
</reference>
<gene>
    <name evidence="3" type="ORF">MA16_Dca025212</name>
</gene>
<proteinExistence type="predicted"/>
<evidence type="ECO:0000259" key="2">
    <source>
        <dbReference type="Pfam" id="PF14111"/>
    </source>
</evidence>
<protein>
    <recommendedName>
        <fullName evidence="2">DUF4283 domain-containing protein</fullName>
    </recommendedName>
</protein>
<feature type="region of interest" description="Disordered" evidence="1">
    <location>
        <begin position="1"/>
        <end position="31"/>
    </location>
</feature>
<feature type="compositionally biased region" description="Basic and acidic residues" evidence="1">
    <location>
        <begin position="225"/>
        <end position="270"/>
    </location>
</feature>
<feature type="domain" description="DUF4283" evidence="2">
    <location>
        <begin position="427"/>
        <end position="508"/>
    </location>
</feature>
<organism evidence="3 4">
    <name type="scientific">Dendrobium catenatum</name>
    <dbReference type="NCBI Taxonomy" id="906689"/>
    <lineage>
        <taxon>Eukaryota</taxon>
        <taxon>Viridiplantae</taxon>
        <taxon>Streptophyta</taxon>
        <taxon>Embryophyta</taxon>
        <taxon>Tracheophyta</taxon>
        <taxon>Spermatophyta</taxon>
        <taxon>Magnoliopsida</taxon>
        <taxon>Liliopsida</taxon>
        <taxon>Asparagales</taxon>
        <taxon>Orchidaceae</taxon>
        <taxon>Epidendroideae</taxon>
        <taxon>Malaxideae</taxon>
        <taxon>Dendrobiinae</taxon>
        <taxon>Dendrobium</taxon>
    </lineage>
</organism>
<accession>A0A2I0XFD2</accession>
<feature type="compositionally biased region" description="Basic and acidic residues" evidence="1">
    <location>
        <begin position="704"/>
        <end position="714"/>
    </location>
</feature>
<dbReference type="EMBL" id="KZ501936">
    <property type="protein sequence ID" value="PKU86613.1"/>
    <property type="molecule type" value="Genomic_DNA"/>
</dbReference>
<dbReference type="InterPro" id="IPR025558">
    <property type="entry name" value="DUF4283"/>
</dbReference>
<evidence type="ECO:0000313" key="3">
    <source>
        <dbReference type="EMBL" id="PKU86613.1"/>
    </source>
</evidence>
<keyword evidence="4" id="KW-1185">Reference proteome</keyword>
<evidence type="ECO:0000256" key="1">
    <source>
        <dbReference type="SAM" id="MobiDB-lite"/>
    </source>
</evidence>
<dbReference type="AlphaFoldDB" id="A0A2I0XFD2"/>
<dbReference type="Proteomes" id="UP000233837">
    <property type="component" value="Unassembled WGS sequence"/>
</dbReference>
<dbReference type="PANTHER" id="PTHR31286">
    <property type="entry name" value="GLYCINE-RICH CELL WALL STRUCTURAL PROTEIN 1.8-LIKE"/>
    <property type="match status" value="1"/>
</dbReference>